<keyword evidence="2" id="KW-1185">Reference proteome</keyword>
<sequence length="73" mass="8618">MDLEARKYKFIQQLSEVNETLLDKLEYVLKKGIQSSGRITLEDYNKEIDKAIEDIEKGEFHTQNEAKKIADQW</sequence>
<organism evidence="1 2">
    <name type="scientific">Winogradskyella marina</name>
    <dbReference type="NCBI Taxonomy" id="2785530"/>
    <lineage>
        <taxon>Bacteria</taxon>
        <taxon>Pseudomonadati</taxon>
        <taxon>Bacteroidota</taxon>
        <taxon>Flavobacteriia</taxon>
        <taxon>Flavobacteriales</taxon>
        <taxon>Flavobacteriaceae</taxon>
        <taxon>Winogradskyella</taxon>
    </lineage>
</organism>
<evidence type="ECO:0000313" key="1">
    <source>
        <dbReference type="EMBL" id="MBF8149766.1"/>
    </source>
</evidence>
<protein>
    <recommendedName>
        <fullName evidence="3">CopG family transcriptional regulator</fullName>
    </recommendedName>
</protein>
<gene>
    <name evidence="1" type="ORF">ITJ86_07630</name>
</gene>
<comment type="caution">
    <text evidence="1">The sequence shown here is derived from an EMBL/GenBank/DDBJ whole genome shotgun (WGS) entry which is preliminary data.</text>
</comment>
<reference evidence="1 2" key="1">
    <citation type="submission" date="2020-11" db="EMBL/GenBank/DDBJ databases">
        <title>Winogradskyella marina sp. nov., isolated from marine sediment.</title>
        <authorList>
            <person name="Bo J."/>
            <person name="Wang S."/>
            <person name="Song X."/>
            <person name="Du Z."/>
        </authorList>
    </citation>
    <scope>NUCLEOTIDE SEQUENCE [LARGE SCALE GENOMIC DNA]</scope>
    <source>
        <strain evidence="1 2">F6397</strain>
    </source>
</reference>
<dbReference type="RefSeq" id="WP_195871043.1">
    <property type="nucleotide sequence ID" value="NZ_JADOET010000005.1"/>
</dbReference>
<accession>A0ABS0EH42</accession>
<name>A0ABS0EH42_9FLAO</name>
<evidence type="ECO:0008006" key="3">
    <source>
        <dbReference type="Google" id="ProtNLM"/>
    </source>
</evidence>
<proteinExistence type="predicted"/>
<evidence type="ECO:0000313" key="2">
    <source>
        <dbReference type="Proteomes" id="UP000611215"/>
    </source>
</evidence>
<dbReference type="Proteomes" id="UP000611215">
    <property type="component" value="Unassembled WGS sequence"/>
</dbReference>
<dbReference type="EMBL" id="JADOET010000005">
    <property type="protein sequence ID" value="MBF8149766.1"/>
    <property type="molecule type" value="Genomic_DNA"/>
</dbReference>